<keyword evidence="4" id="KW-1185">Reference proteome</keyword>
<dbReference type="InterPro" id="IPR023606">
    <property type="entry name" value="CoA-Trfase_III_dom_1_sf"/>
</dbReference>
<dbReference type="InterPro" id="IPR003673">
    <property type="entry name" value="CoA-Trfase_fam_III"/>
</dbReference>
<name>A0ABQ2YUA2_9GAMM</name>
<dbReference type="RefSeq" id="WP_189469314.1">
    <property type="nucleotide sequence ID" value="NZ_BMXS01000011.1"/>
</dbReference>
<dbReference type="Pfam" id="PF02515">
    <property type="entry name" value="CoA_transf_3"/>
    <property type="match status" value="1"/>
</dbReference>
<evidence type="ECO:0000313" key="4">
    <source>
        <dbReference type="Proteomes" id="UP000653056"/>
    </source>
</evidence>
<dbReference type="Gene3D" id="3.40.50.10540">
    <property type="entry name" value="Crotonobetainyl-coa:carnitine coa-transferase, domain 1"/>
    <property type="match status" value="1"/>
</dbReference>
<protein>
    <submittedName>
        <fullName evidence="3">CoA transferase</fullName>
    </submittedName>
</protein>
<organism evidence="3 4">
    <name type="scientific">Litchfieldella qijiaojingensis</name>
    <dbReference type="NCBI Taxonomy" id="980347"/>
    <lineage>
        <taxon>Bacteria</taxon>
        <taxon>Pseudomonadati</taxon>
        <taxon>Pseudomonadota</taxon>
        <taxon>Gammaproteobacteria</taxon>
        <taxon>Oceanospirillales</taxon>
        <taxon>Halomonadaceae</taxon>
        <taxon>Litchfieldella</taxon>
    </lineage>
</organism>
<comment type="caution">
    <text evidence="3">The sequence shown here is derived from an EMBL/GenBank/DDBJ whole genome shotgun (WGS) entry which is preliminary data.</text>
</comment>
<evidence type="ECO:0000256" key="1">
    <source>
        <dbReference type="ARBA" id="ARBA00022679"/>
    </source>
</evidence>
<dbReference type="Gene3D" id="3.30.1540.10">
    <property type="entry name" value="formyl-coa transferase, domain 3"/>
    <property type="match status" value="1"/>
</dbReference>
<dbReference type="EMBL" id="BMXS01000011">
    <property type="protein sequence ID" value="GGX94923.1"/>
    <property type="molecule type" value="Genomic_DNA"/>
</dbReference>
<gene>
    <name evidence="3" type="ORF">GCM10007160_23040</name>
</gene>
<reference evidence="4" key="1">
    <citation type="journal article" date="2019" name="Int. J. Syst. Evol. Microbiol.">
        <title>The Global Catalogue of Microorganisms (GCM) 10K type strain sequencing project: providing services to taxonomists for standard genome sequencing and annotation.</title>
        <authorList>
            <consortium name="The Broad Institute Genomics Platform"/>
            <consortium name="The Broad Institute Genome Sequencing Center for Infectious Disease"/>
            <person name="Wu L."/>
            <person name="Ma J."/>
        </authorList>
    </citation>
    <scope>NUCLEOTIDE SEQUENCE [LARGE SCALE GENOMIC DNA]</scope>
    <source>
        <strain evidence="4">KCTC 22228</strain>
    </source>
</reference>
<dbReference type="InterPro" id="IPR050483">
    <property type="entry name" value="CoA-transferase_III_domain"/>
</dbReference>
<proteinExistence type="predicted"/>
<dbReference type="PANTHER" id="PTHR48207:SF3">
    <property type="entry name" value="SUCCINATE--HYDROXYMETHYLGLUTARATE COA-TRANSFERASE"/>
    <property type="match status" value="1"/>
</dbReference>
<sequence length="392" mass="41981">MNDATHAQGPLAGIRILEVSHMLAGPYCGMLLADLGAEVIKIEAPGQGDIGRQIGPNYIGPHNAYFASLNRNKHSLCLDLTSEAGKGRLAELVASSHALLTNIRPAAIRKLGLTYDALRIHNEKLACLALTGYGLDGPFADKPAYDYVIQALAGVMAMTGDPDGPPVKTGYSVVDNSAGIMGALGLTAKLVEGRGGQVDVSLYDTMLSQLNYLASAYLNAGQKVERYPGGGHPYIVPAQIFGTRDGHLALFITHDGFWADFCREVGHPEWIDDPRRSTMEARAANRERVVDDIQAVLSTGTTDSWVDRLSPLGVVVAGVQSLETALESALTQSRQMVVSVPTSHGEIRMVGNPIKLPDQPPRYGPPPLLGEDSEPLQGRRWDIHQPHDAEGG</sequence>
<feature type="region of interest" description="Disordered" evidence="2">
    <location>
        <begin position="351"/>
        <end position="392"/>
    </location>
</feature>
<dbReference type="GO" id="GO:0016740">
    <property type="term" value="F:transferase activity"/>
    <property type="evidence" value="ECO:0007669"/>
    <property type="project" value="UniProtKB-KW"/>
</dbReference>
<evidence type="ECO:0000256" key="2">
    <source>
        <dbReference type="SAM" id="MobiDB-lite"/>
    </source>
</evidence>
<feature type="compositionally biased region" description="Pro residues" evidence="2">
    <location>
        <begin position="358"/>
        <end position="368"/>
    </location>
</feature>
<feature type="compositionally biased region" description="Basic and acidic residues" evidence="2">
    <location>
        <begin position="377"/>
        <end position="392"/>
    </location>
</feature>
<evidence type="ECO:0000313" key="3">
    <source>
        <dbReference type="EMBL" id="GGX94923.1"/>
    </source>
</evidence>
<accession>A0ABQ2YUA2</accession>
<keyword evidence="1 3" id="KW-0808">Transferase</keyword>
<dbReference type="PANTHER" id="PTHR48207">
    <property type="entry name" value="SUCCINATE--HYDROXYMETHYLGLUTARATE COA-TRANSFERASE"/>
    <property type="match status" value="1"/>
</dbReference>
<dbReference type="SUPFAM" id="SSF89796">
    <property type="entry name" value="CoA-transferase family III (CaiB/BaiF)"/>
    <property type="match status" value="1"/>
</dbReference>
<dbReference type="InterPro" id="IPR044855">
    <property type="entry name" value="CoA-Trfase_III_dom3_sf"/>
</dbReference>
<dbReference type="Proteomes" id="UP000653056">
    <property type="component" value="Unassembled WGS sequence"/>
</dbReference>